<evidence type="ECO:0000313" key="2">
    <source>
        <dbReference type="Proteomes" id="UP000605568"/>
    </source>
</evidence>
<dbReference type="Proteomes" id="UP000605568">
    <property type="component" value="Unassembled WGS sequence"/>
</dbReference>
<accession>A0ABQ3MUW1</accession>
<comment type="caution">
    <text evidence="1">The sequence shown here is derived from an EMBL/GenBank/DDBJ whole genome shotgun (WGS) entry which is preliminary data.</text>
</comment>
<protein>
    <submittedName>
        <fullName evidence="1">Uncharacterized protein</fullName>
    </submittedName>
</protein>
<reference evidence="2" key="1">
    <citation type="journal article" date="2019" name="Int. J. Syst. Evol. Microbiol.">
        <title>The Global Catalogue of Microorganisms (GCM) 10K type strain sequencing project: providing services to taxonomists for standard genome sequencing and annotation.</title>
        <authorList>
            <consortium name="The Broad Institute Genomics Platform"/>
            <consortium name="The Broad Institute Genome Sequencing Center for Infectious Disease"/>
            <person name="Wu L."/>
            <person name="Ma J."/>
        </authorList>
    </citation>
    <scope>NUCLEOTIDE SEQUENCE [LARGE SCALE GENOMIC DNA]</scope>
    <source>
        <strain evidence="2">CGMCC 4.7367</strain>
    </source>
</reference>
<organism evidence="1 2">
    <name type="scientific">Lentzea cavernae</name>
    <dbReference type="NCBI Taxonomy" id="2020703"/>
    <lineage>
        <taxon>Bacteria</taxon>
        <taxon>Bacillati</taxon>
        <taxon>Actinomycetota</taxon>
        <taxon>Actinomycetes</taxon>
        <taxon>Pseudonocardiales</taxon>
        <taxon>Pseudonocardiaceae</taxon>
        <taxon>Lentzea</taxon>
    </lineage>
</organism>
<name>A0ABQ3MUW1_9PSEU</name>
<keyword evidence="2" id="KW-1185">Reference proteome</keyword>
<sequence>MTGGEELVVEVPGAQDEVVTGEGVHAVQVARGAGGLHESGGERVVEERAGVGLLVGTGGSDQDRRTGDTDWSALQDTLQIRFSYHSQ</sequence>
<dbReference type="EMBL" id="BNAR01000024">
    <property type="protein sequence ID" value="GHH60662.1"/>
    <property type="molecule type" value="Genomic_DNA"/>
</dbReference>
<proteinExistence type="predicted"/>
<evidence type="ECO:0000313" key="1">
    <source>
        <dbReference type="EMBL" id="GHH60662.1"/>
    </source>
</evidence>
<gene>
    <name evidence="1" type="ORF">GCM10017774_85420</name>
</gene>